<name>A0ABD1ZNN7_9MARC</name>
<organism evidence="1 2">
    <name type="scientific">Riccia fluitans</name>
    <dbReference type="NCBI Taxonomy" id="41844"/>
    <lineage>
        <taxon>Eukaryota</taxon>
        <taxon>Viridiplantae</taxon>
        <taxon>Streptophyta</taxon>
        <taxon>Embryophyta</taxon>
        <taxon>Marchantiophyta</taxon>
        <taxon>Marchantiopsida</taxon>
        <taxon>Marchantiidae</taxon>
        <taxon>Marchantiales</taxon>
        <taxon>Ricciaceae</taxon>
        <taxon>Riccia</taxon>
    </lineage>
</organism>
<reference evidence="1 2" key="1">
    <citation type="submission" date="2024-09" db="EMBL/GenBank/DDBJ databases">
        <title>Chromosome-scale assembly of Riccia fluitans.</title>
        <authorList>
            <person name="Paukszto L."/>
            <person name="Sawicki J."/>
            <person name="Karawczyk K."/>
            <person name="Piernik-Szablinska J."/>
            <person name="Szczecinska M."/>
            <person name="Mazdziarz M."/>
        </authorList>
    </citation>
    <scope>NUCLEOTIDE SEQUENCE [LARGE SCALE GENOMIC DNA]</scope>
    <source>
        <strain evidence="1">Rf_01</strain>
        <tissue evidence="1">Aerial parts of the thallus</tissue>
    </source>
</reference>
<accession>A0ABD1ZNN7</accession>
<sequence>MLEKHNLTLLREKSFSNSSGFRCVYYVVGERSQGGGRGFNGCAVTVVGDTGGASRRFSRSSVYTSSFLSITRTQTGGADEPR</sequence>
<comment type="caution">
    <text evidence="1">The sequence shown here is derived from an EMBL/GenBank/DDBJ whole genome shotgun (WGS) entry which is preliminary data.</text>
</comment>
<gene>
    <name evidence="1" type="ORF">R1flu_021181</name>
</gene>
<evidence type="ECO:0000313" key="1">
    <source>
        <dbReference type="EMBL" id="KAL2653053.1"/>
    </source>
</evidence>
<keyword evidence="2" id="KW-1185">Reference proteome</keyword>
<evidence type="ECO:0000313" key="2">
    <source>
        <dbReference type="Proteomes" id="UP001605036"/>
    </source>
</evidence>
<protein>
    <submittedName>
        <fullName evidence="1">Uncharacterized protein</fullName>
    </submittedName>
</protein>
<proteinExistence type="predicted"/>
<dbReference type="Proteomes" id="UP001605036">
    <property type="component" value="Unassembled WGS sequence"/>
</dbReference>
<dbReference type="EMBL" id="JBHFFA010000001">
    <property type="protein sequence ID" value="KAL2653053.1"/>
    <property type="molecule type" value="Genomic_DNA"/>
</dbReference>
<dbReference type="AlphaFoldDB" id="A0ABD1ZNN7"/>